<gene>
    <name evidence="2" type="ORF">WIS52_13375</name>
</gene>
<proteinExistence type="predicted"/>
<accession>A0ABV1KC66</accession>
<protein>
    <recommendedName>
        <fullName evidence="4">Bacteriocin biosynthesis cyclodehydratase domain-containing protein</fullName>
    </recommendedName>
</protein>
<evidence type="ECO:0000256" key="1">
    <source>
        <dbReference type="SAM" id="MobiDB-lite"/>
    </source>
</evidence>
<comment type="caution">
    <text evidence="2">The sequence shown here is derived from an EMBL/GenBank/DDBJ whole genome shotgun (WGS) entry which is preliminary data.</text>
</comment>
<dbReference type="RefSeq" id="WP_349298537.1">
    <property type="nucleotide sequence ID" value="NZ_JBEDNQ010000005.1"/>
</dbReference>
<evidence type="ECO:0000313" key="2">
    <source>
        <dbReference type="EMBL" id="MEQ3551458.1"/>
    </source>
</evidence>
<dbReference type="Gene3D" id="3.40.50.720">
    <property type="entry name" value="NAD(P)-binding Rossmann-like Domain"/>
    <property type="match status" value="1"/>
</dbReference>
<reference evidence="2 3" key="1">
    <citation type="submission" date="2024-03" db="EMBL/GenBank/DDBJ databases">
        <title>Draft genome sequence of Pseudonocardia nematodicida JCM 31783.</title>
        <authorList>
            <person name="Butdee W."/>
            <person name="Duangmal K."/>
        </authorList>
    </citation>
    <scope>NUCLEOTIDE SEQUENCE [LARGE SCALE GENOMIC DNA]</scope>
    <source>
        <strain evidence="2 3">JCM 31783</strain>
    </source>
</reference>
<dbReference type="EMBL" id="JBEDNQ010000005">
    <property type="protein sequence ID" value="MEQ3551458.1"/>
    <property type="molecule type" value="Genomic_DNA"/>
</dbReference>
<feature type="region of interest" description="Disordered" evidence="1">
    <location>
        <begin position="131"/>
        <end position="151"/>
    </location>
</feature>
<sequence>MTGLPARLGAPPHVPLVRTGPGAFRVGTDPRRGRLVDDLSPAAVAALDRIAGGPCAVADVLAGAPPGPPRDAVSALLGVLLREGLLVDADRADRVRRARSSALVRVHGEGELAVAVADGLARAGLGGPDARVTSGTVREPDGLARPRTVTGPAGRRAPDLIVLAGSGPHGPVPAGPVEQLLVTLRDGRGLVGPLVLPGRGPCRGCAAPATALPGPATADPHVITATGALAVAQVLAALDGPARGGPPPASFAAELELDPHAGTITVRDVRSRPGCPCARVPFPVPQQRLALTRRARGPSPGGQSGA</sequence>
<dbReference type="Proteomes" id="UP001494902">
    <property type="component" value="Unassembled WGS sequence"/>
</dbReference>
<keyword evidence="3" id="KW-1185">Reference proteome</keyword>
<evidence type="ECO:0000313" key="3">
    <source>
        <dbReference type="Proteomes" id="UP001494902"/>
    </source>
</evidence>
<name>A0ABV1KC66_9PSEU</name>
<evidence type="ECO:0008006" key="4">
    <source>
        <dbReference type="Google" id="ProtNLM"/>
    </source>
</evidence>
<organism evidence="2 3">
    <name type="scientific">Pseudonocardia nematodicida</name>
    <dbReference type="NCBI Taxonomy" id="1206997"/>
    <lineage>
        <taxon>Bacteria</taxon>
        <taxon>Bacillati</taxon>
        <taxon>Actinomycetota</taxon>
        <taxon>Actinomycetes</taxon>
        <taxon>Pseudonocardiales</taxon>
        <taxon>Pseudonocardiaceae</taxon>
        <taxon>Pseudonocardia</taxon>
    </lineage>
</organism>